<comment type="caution">
    <text evidence="4">The sequence shown here is derived from an EMBL/GenBank/DDBJ whole genome shotgun (WGS) entry which is preliminary data.</text>
</comment>
<dbReference type="Pfam" id="PF02517">
    <property type="entry name" value="Rce1-like"/>
    <property type="match status" value="1"/>
</dbReference>
<keyword evidence="2" id="KW-1133">Transmembrane helix</keyword>
<evidence type="ECO:0000313" key="4">
    <source>
        <dbReference type="EMBL" id="MBB5842396.1"/>
    </source>
</evidence>
<dbReference type="AlphaFoldDB" id="A0A841AL18"/>
<feature type="transmembrane region" description="Helical" evidence="2">
    <location>
        <begin position="211"/>
        <end position="228"/>
    </location>
</feature>
<feature type="region of interest" description="Disordered" evidence="1">
    <location>
        <begin position="296"/>
        <end position="319"/>
    </location>
</feature>
<evidence type="ECO:0000256" key="2">
    <source>
        <dbReference type="SAM" id="Phobius"/>
    </source>
</evidence>
<evidence type="ECO:0000259" key="3">
    <source>
        <dbReference type="Pfam" id="PF02517"/>
    </source>
</evidence>
<keyword evidence="4" id="KW-0645">Protease</keyword>
<feature type="transmembrane region" description="Helical" evidence="2">
    <location>
        <begin position="61"/>
        <end position="83"/>
    </location>
</feature>
<feature type="domain" description="CAAX prenyl protease 2/Lysostaphin resistance protein A-like" evidence="3">
    <location>
        <begin position="150"/>
        <end position="244"/>
    </location>
</feature>
<keyword evidence="4" id="KW-0378">Hydrolase</keyword>
<feature type="transmembrane region" description="Helical" evidence="2">
    <location>
        <begin position="113"/>
        <end position="134"/>
    </location>
</feature>
<feature type="transmembrane region" description="Helical" evidence="2">
    <location>
        <begin position="20"/>
        <end position="49"/>
    </location>
</feature>
<keyword evidence="2" id="KW-0472">Membrane</keyword>
<dbReference type="RefSeq" id="WP_184233716.1">
    <property type="nucleotide sequence ID" value="NZ_JACHMJ010000001.1"/>
</dbReference>
<proteinExistence type="predicted"/>
<feature type="compositionally biased region" description="Low complexity" evidence="1">
    <location>
        <begin position="296"/>
        <end position="313"/>
    </location>
</feature>
<dbReference type="GO" id="GO:0080120">
    <property type="term" value="P:CAAX-box protein maturation"/>
    <property type="evidence" value="ECO:0007669"/>
    <property type="project" value="UniProtKB-ARBA"/>
</dbReference>
<dbReference type="Proteomes" id="UP000536685">
    <property type="component" value="Unassembled WGS sequence"/>
</dbReference>
<accession>A0A841AL18</accession>
<evidence type="ECO:0000256" key="1">
    <source>
        <dbReference type="SAM" id="MobiDB-lite"/>
    </source>
</evidence>
<organism evidence="4 5">
    <name type="scientific">Conyzicola lurida</name>
    <dbReference type="NCBI Taxonomy" id="1172621"/>
    <lineage>
        <taxon>Bacteria</taxon>
        <taxon>Bacillati</taxon>
        <taxon>Actinomycetota</taxon>
        <taxon>Actinomycetes</taxon>
        <taxon>Micrococcales</taxon>
        <taxon>Microbacteriaceae</taxon>
        <taxon>Conyzicola</taxon>
    </lineage>
</organism>
<protein>
    <submittedName>
        <fullName evidence="4">Membrane protease YdiL (CAAX protease family)</fullName>
    </submittedName>
</protein>
<keyword evidence="5" id="KW-1185">Reference proteome</keyword>
<feature type="transmembrane region" description="Helical" evidence="2">
    <location>
        <begin position="235"/>
        <end position="255"/>
    </location>
</feature>
<feature type="transmembrane region" description="Helical" evidence="2">
    <location>
        <begin position="185"/>
        <end position="205"/>
    </location>
</feature>
<feature type="transmembrane region" description="Helical" evidence="2">
    <location>
        <begin position="146"/>
        <end position="164"/>
    </location>
</feature>
<gene>
    <name evidence="4" type="ORF">HD599_000719</name>
</gene>
<feature type="transmembrane region" description="Helical" evidence="2">
    <location>
        <begin position="267"/>
        <end position="288"/>
    </location>
</feature>
<sequence length="319" mass="33498">MTSADATPVHYDHALYGRGGWWRGAVAIVLFVIGYFALSLVLTGVALAVDIASGAASVDNLAAGTIALTPVVMLANNLSLAALIPLSLLLQRVFFGVSPRWIFSVVGRFRWRWMARLALILVPVWVVYIGASFLLEPAGDISVDGMVLALLAVVVLTTPLQSAGEEFGARGLIQRSAGSWFRHPGVAFAVSTVVASALFTLAHFAADPWLIAYYFVFGVSASLAARGTGGLEAPVLVHVLNNVLILVPAVLLGQLDQGFDRSVGTGGPFMLVPMAVCLAAAAISTWWARRNGVAATGRPAPRVAPRRPTATVPEDSSAA</sequence>
<dbReference type="GO" id="GO:0004175">
    <property type="term" value="F:endopeptidase activity"/>
    <property type="evidence" value="ECO:0007669"/>
    <property type="project" value="UniProtKB-ARBA"/>
</dbReference>
<dbReference type="EMBL" id="JACHMJ010000001">
    <property type="protein sequence ID" value="MBB5842396.1"/>
    <property type="molecule type" value="Genomic_DNA"/>
</dbReference>
<keyword evidence="2" id="KW-0812">Transmembrane</keyword>
<evidence type="ECO:0000313" key="5">
    <source>
        <dbReference type="Proteomes" id="UP000536685"/>
    </source>
</evidence>
<reference evidence="4 5" key="1">
    <citation type="submission" date="2020-08" db="EMBL/GenBank/DDBJ databases">
        <title>Sequencing the genomes of 1000 actinobacteria strains.</title>
        <authorList>
            <person name="Klenk H.-P."/>
        </authorList>
    </citation>
    <scope>NUCLEOTIDE SEQUENCE [LARGE SCALE GENOMIC DNA]</scope>
    <source>
        <strain evidence="4 5">DSM 105784</strain>
    </source>
</reference>
<dbReference type="InterPro" id="IPR003675">
    <property type="entry name" value="Rce1/LyrA-like_dom"/>
</dbReference>
<name>A0A841AL18_9MICO</name>
<dbReference type="GO" id="GO:0006508">
    <property type="term" value="P:proteolysis"/>
    <property type="evidence" value="ECO:0007669"/>
    <property type="project" value="UniProtKB-KW"/>
</dbReference>